<evidence type="ECO:0000313" key="9">
    <source>
        <dbReference type="Proteomes" id="UP000053958"/>
    </source>
</evidence>
<keyword evidence="9" id="KW-1185">Reference proteome</keyword>
<evidence type="ECO:0000259" key="7">
    <source>
        <dbReference type="Pfam" id="PF00732"/>
    </source>
</evidence>
<dbReference type="OrthoDB" id="269227at2759"/>
<dbReference type="Gene3D" id="3.30.560.10">
    <property type="entry name" value="Glucose Oxidase, domain 3"/>
    <property type="match status" value="1"/>
</dbReference>
<keyword evidence="4" id="KW-0274">FAD</keyword>
<dbReference type="STRING" id="1408163.A0A0F4YW33"/>
<accession>A0A0F4YW33</accession>
<dbReference type="InterPro" id="IPR000172">
    <property type="entry name" value="GMC_OxRdtase_N"/>
</dbReference>
<feature type="compositionally biased region" description="Basic residues" evidence="6">
    <location>
        <begin position="261"/>
        <end position="275"/>
    </location>
</feature>
<comment type="caution">
    <text evidence="8">The sequence shown here is derived from an EMBL/GenBank/DDBJ whole genome shotgun (WGS) entry which is preliminary data.</text>
</comment>
<gene>
    <name evidence="8" type="ORF">T310_3455</name>
</gene>
<dbReference type="Gene3D" id="3.50.50.60">
    <property type="entry name" value="FAD/NAD(P)-binding domain"/>
    <property type="match status" value="1"/>
</dbReference>
<keyword evidence="3" id="KW-0285">Flavoprotein</keyword>
<evidence type="ECO:0000256" key="2">
    <source>
        <dbReference type="ARBA" id="ARBA00010790"/>
    </source>
</evidence>
<evidence type="ECO:0000256" key="1">
    <source>
        <dbReference type="ARBA" id="ARBA00001974"/>
    </source>
</evidence>
<reference evidence="8 9" key="1">
    <citation type="submission" date="2015-04" db="EMBL/GenBank/DDBJ databases">
        <authorList>
            <person name="Heijne W.H."/>
            <person name="Fedorova N.D."/>
            <person name="Nierman W.C."/>
            <person name="Vollebregt A.W."/>
            <person name="Zhao Z."/>
            <person name="Wu L."/>
            <person name="Kumar M."/>
            <person name="Stam H."/>
            <person name="van den Berg M.A."/>
            <person name="Pel H.J."/>
        </authorList>
    </citation>
    <scope>NUCLEOTIDE SEQUENCE [LARGE SCALE GENOMIC DNA]</scope>
    <source>
        <strain evidence="8 9">CBS 393.64</strain>
    </source>
</reference>
<dbReference type="GeneID" id="25315804"/>
<organism evidence="8 9">
    <name type="scientific">Rasamsonia emersonii (strain ATCC 16479 / CBS 393.64 / IMI 116815)</name>
    <dbReference type="NCBI Taxonomy" id="1408163"/>
    <lineage>
        <taxon>Eukaryota</taxon>
        <taxon>Fungi</taxon>
        <taxon>Dikarya</taxon>
        <taxon>Ascomycota</taxon>
        <taxon>Pezizomycotina</taxon>
        <taxon>Eurotiomycetes</taxon>
        <taxon>Eurotiomycetidae</taxon>
        <taxon>Eurotiales</taxon>
        <taxon>Trichocomaceae</taxon>
        <taxon>Rasamsonia</taxon>
    </lineage>
</organism>
<dbReference type="AlphaFoldDB" id="A0A0F4YW33"/>
<protein>
    <submittedName>
        <fullName evidence="8">Glucose-methanol-choline oxidoreductase</fullName>
    </submittedName>
</protein>
<evidence type="ECO:0000313" key="8">
    <source>
        <dbReference type="EMBL" id="KKA22512.1"/>
    </source>
</evidence>
<feature type="domain" description="Glucose-methanol-choline oxidoreductase N-terminal" evidence="7">
    <location>
        <begin position="9"/>
        <end position="215"/>
    </location>
</feature>
<dbReference type="Pfam" id="PF00732">
    <property type="entry name" value="GMC_oxred_N"/>
    <property type="match status" value="1"/>
</dbReference>
<feature type="region of interest" description="Disordered" evidence="6">
    <location>
        <begin position="415"/>
        <end position="435"/>
    </location>
</feature>
<comment type="similarity">
    <text evidence="2">Belongs to the GMC oxidoreductase family.</text>
</comment>
<sequence>MASTPSAADYVIVGGGTAGLVLANRLSEDPNVKVVVLETGPDRTTDPKIRDPAVWPTLLESDAGWQLQTVPQAGLNNRTTDQPQGRLLGGCSAINGLAFIAPLCAGIDAWARLGNLNWTWESLLPYFHKSYTLHTPDAETLKDVGVTAVDDAKKGAAGPIQVTYPAISQKNPLVRAWNDAVKELGYEATADLYADKAAGSYAYTAAIDPAIGQRSGADMHLDRRPDLDSKGEQGGHSGRRRVPHPQAARAVGHWQQGPARPPRHPRGNRQRQRRREHAEPPDEHRAGAAERRRRCRPGHPGAGLRSAAGVTRPGALRPASASVARPDLPQRRPVDHRRRVVGLSVSERASGRRGSAGPDPRHGVLAGKLAHLVGGSLAASDDRSEILRQRAGRRGHGAPPADAGEAVLVGGAAAVLQGGGSPTGEGPGGREGLPA</sequence>
<dbReference type="EMBL" id="LASV01000139">
    <property type="protein sequence ID" value="KKA22512.1"/>
    <property type="molecule type" value="Genomic_DNA"/>
</dbReference>
<feature type="compositionally biased region" description="Gly residues" evidence="6">
    <location>
        <begin position="417"/>
        <end position="435"/>
    </location>
</feature>
<evidence type="ECO:0000256" key="6">
    <source>
        <dbReference type="SAM" id="MobiDB-lite"/>
    </source>
</evidence>
<dbReference type="InterPro" id="IPR012132">
    <property type="entry name" value="GMC_OxRdtase"/>
</dbReference>
<feature type="compositionally biased region" description="Basic and acidic residues" evidence="6">
    <location>
        <begin position="276"/>
        <end position="290"/>
    </location>
</feature>
<dbReference type="PANTHER" id="PTHR11552">
    <property type="entry name" value="GLUCOSE-METHANOL-CHOLINE GMC OXIDOREDUCTASE"/>
    <property type="match status" value="1"/>
</dbReference>
<dbReference type="SUPFAM" id="SSF51905">
    <property type="entry name" value="FAD/NAD(P)-binding domain"/>
    <property type="match status" value="1"/>
</dbReference>
<name>A0A0F4YW33_RASE3</name>
<dbReference type="PANTHER" id="PTHR11552:SF201">
    <property type="entry name" value="GLUCOSE-METHANOL-CHOLINE OXIDOREDUCTASE N-TERMINAL DOMAIN-CONTAINING PROTEIN"/>
    <property type="match status" value="1"/>
</dbReference>
<proteinExistence type="inferred from homology"/>
<dbReference type="GO" id="GO:0016614">
    <property type="term" value="F:oxidoreductase activity, acting on CH-OH group of donors"/>
    <property type="evidence" value="ECO:0007669"/>
    <property type="project" value="InterPro"/>
</dbReference>
<feature type="region of interest" description="Disordered" evidence="6">
    <location>
        <begin position="214"/>
        <end position="362"/>
    </location>
</feature>
<dbReference type="InterPro" id="IPR036188">
    <property type="entry name" value="FAD/NAD-bd_sf"/>
</dbReference>
<keyword evidence="5" id="KW-0560">Oxidoreductase</keyword>
<evidence type="ECO:0000256" key="3">
    <source>
        <dbReference type="ARBA" id="ARBA00022630"/>
    </source>
</evidence>
<dbReference type="GO" id="GO:0050660">
    <property type="term" value="F:flavin adenine dinucleotide binding"/>
    <property type="evidence" value="ECO:0007669"/>
    <property type="project" value="InterPro"/>
</dbReference>
<evidence type="ECO:0000256" key="4">
    <source>
        <dbReference type="ARBA" id="ARBA00022827"/>
    </source>
</evidence>
<dbReference type="RefSeq" id="XP_013329124.1">
    <property type="nucleotide sequence ID" value="XM_013473670.1"/>
</dbReference>
<feature type="compositionally biased region" description="Basic and acidic residues" evidence="6">
    <location>
        <begin position="217"/>
        <end position="233"/>
    </location>
</feature>
<comment type="cofactor">
    <cofactor evidence="1">
        <name>FAD</name>
        <dbReference type="ChEBI" id="CHEBI:57692"/>
    </cofactor>
</comment>
<evidence type="ECO:0000256" key="5">
    <source>
        <dbReference type="ARBA" id="ARBA00023002"/>
    </source>
</evidence>
<dbReference type="Proteomes" id="UP000053958">
    <property type="component" value="Unassembled WGS sequence"/>
</dbReference>